<dbReference type="Gene3D" id="3.55.50.10">
    <property type="entry name" value="Baseplate protein-like domains"/>
    <property type="match status" value="1"/>
</dbReference>
<dbReference type="Proteomes" id="UP000682811">
    <property type="component" value="Unassembled WGS sequence"/>
</dbReference>
<dbReference type="EMBL" id="BORT01000002">
    <property type="protein sequence ID" value="GIO45987.1"/>
    <property type="molecule type" value="Genomic_DNA"/>
</dbReference>
<sequence>MTATISNAVGNIRIAPYKIIHLQHMKITKGINKHSTLTFSAIISDEKKDSYVNQTDAETSIKVVIQDDAGKTEHCLFTGLVSKVRVNTVRGVYYLHVEAISHSYLLDIKLKKRSFQNPNISYSSLIKEVISSYKNADMIDAATAHKKTNTLIMQYEETDWQFLKRMASRFYTALVPANGFHFPKIYFGVPTGQNKGELSTIYYTVRKDMEEYKKAVDNGVPGVSDADYTIYEVQSTQLLEPGHEVMFKSRPLVVASVISETRNGIIEHQYKLYPRKGLRQKKIHNEAIIGASIQGKVIQIRRDTIRAKLDMDDQLDANSDYWFPYSTIYASEDNTGWYCMPEIGDSIRIYFPSKKEEEGIAISSVPREIPPKPTASTAVSSQPAASHSQNQAKAKADKDPKEDPDTKTFYTKYGKLISLGPSSIIIKSGNMFITLDDEKGINIVSDQNISITANGNIVLGSSNILISANTVTLSGKENSIQLEEEKILIEGTEIKMN</sequence>
<organism evidence="2 3">
    <name type="scientific">Paenibacillus azoreducens</name>
    <dbReference type="NCBI Taxonomy" id="116718"/>
    <lineage>
        <taxon>Bacteria</taxon>
        <taxon>Bacillati</taxon>
        <taxon>Bacillota</taxon>
        <taxon>Bacilli</taxon>
        <taxon>Bacillales</taxon>
        <taxon>Paenibacillaceae</taxon>
        <taxon>Paenibacillus</taxon>
    </lineage>
</organism>
<keyword evidence="3" id="KW-1185">Reference proteome</keyword>
<protein>
    <recommendedName>
        <fullName evidence="4">Gp5/Type VI secretion system Vgr protein OB-fold domain-containing protein</fullName>
    </recommendedName>
</protein>
<name>A0A920CR59_9BACL</name>
<feature type="region of interest" description="Disordered" evidence="1">
    <location>
        <begin position="362"/>
        <end position="405"/>
    </location>
</feature>
<accession>A0A920CR59</accession>
<dbReference type="Gene3D" id="2.30.110.50">
    <property type="match status" value="1"/>
</dbReference>
<gene>
    <name evidence="2" type="ORF">J34TS1_07520</name>
</gene>
<evidence type="ECO:0000313" key="3">
    <source>
        <dbReference type="Proteomes" id="UP000682811"/>
    </source>
</evidence>
<dbReference type="RefSeq" id="WP_212977069.1">
    <property type="nucleotide sequence ID" value="NZ_AP025343.1"/>
</dbReference>
<feature type="compositionally biased region" description="Polar residues" evidence="1">
    <location>
        <begin position="374"/>
        <end position="391"/>
    </location>
</feature>
<evidence type="ECO:0000313" key="2">
    <source>
        <dbReference type="EMBL" id="GIO45987.1"/>
    </source>
</evidence>
<evidence type="ECO:0000256" key="1">
    <source>
        <dbReference type="SAM" id="MobiDB-lite"/>
    </source>
</evidence>
<feature type="compositionally biased region" description="Basic and acidic residues" evidence="1">
    <location>
        <begin position="394"/>
        <end position="405"/>
    </location>
</feature>
<evidence type="ECO:0008006" key="4">
    <source>
        <dbReference type="Google" id="ProtNLM"/>
    </source>
</evidence>
<dbReference type="AlphaFoldDB" id="A0A920CR59"/>
<dbReference type="SUPFAM" id="SSF69279">
    <property type="entry name" value="Phage tail proteins"/>
    <property type="match status" value="1"/>
</dbReference>
<comment type="caution">
    <text evidence="2">The sequence shown here is derived from an EMBL/GenBank/DDBJ whole genome shotgun (WGS) entry which is preliminary data.</text>
</comment>
<proteinExistence type="predicted"/>
<reference evidence="2 3" key="1">
    <citation type="submission" date="2021-03" db="EMBL/GenBank/DDBJ databases">
        <title>Antimicrobial resistance genes in bacteria isolated from Japanese honey, and their potential for conferring macrolide and lincosamide resistance in the American foulbrood pathogen Paenibacillus larvae.</title>
        <authorList>
            <person name="Okamoto M."/>
            <person name="Kumagai M."/>
            <person name="Kanamori H."/>
            <person name="Takamatsu D."/>
        </authorList>
    </citation>
    <scope>NUCLEOTIDE SEQUENCE [LARGE SCALE GENOMIC DNA]</scope>
    <source>
        <strain evidence="2 3">J34TS1</strain>
    </source>
</reference>